<keyword evidence="2" id="KW-0732">Signal</keyword>
<reference evidence="3" key="1">
    <citation type="submission" date="2021-06" db="EMBL/GenBank/DDBJ databases">
        <authorList>
            <person name="Hodson N. C."/>
            <person name="Mongue J. A."/>
            <person name="Jaron S. K."/>
        </authorList>
    </citation>
    <scope>NUCLEOTIDE SEQUENCE</scope>
</reference>
<feature type="compositionally biased region" description="Polar residues" evidence="1">
    <location>
        <begin position="36"/>
        <end position="55"/>
    </location>
</feature>
<feature type="region of interest" description="Disordered" evidence="1">
    <location>
        <begin position="33"/>
        <end position="93"/>
    </location>
</feature>
<feature type="chain" id="PRO_5035283967" evidence="2">
    <location>
        <begin position="19"/>
        <end position="127"/>
    </location>
</feature>
<accession>A0A8J2PAB7</accession>
<comment type="caution">
    <text evidence="3">The sequence shown here is derived from an EMBL/GenBank/DDBJ whole genome shotgun (WGS) entry which is preliminary data.</text>
</comment>
<organism evidence="3 4">
    <name type="scientific">Allacma fusca</name>
    <dbReference type="NCBI Taxonomy" id="39272"/>
    <lineage>
        <taxon>Eukaryota</taxon>
        <taxon>Metazoa</taxon>
        <taxon>Ecdysozoa</taxon>
        <taxon>Arthropoda</taxon>
        <taxon>Hexapoda</taxon>
        <taxon>Collembola</taxon>
        <taxon>Symphypleona</taxon>
        <taxon>Sminthuridae</taxon>
        <taxon>Allacma</taxon>
    </lineage>
</organism>
<evidence type="ECO:0000313" key="3">
    <source>
        <dbReference type="EMBL" id="CAG7815067.1"/>
    </source>
</evidence>
<keyword evidence="4" id="KW-1185">Reference proteome</keyword>
<evidence type="ECO:0000256" key="1">
    <source>
        <dbReference type="SAM" id="MobiDB-lite"/>
    </source>
</evidence>
<proteinExistence type="predicted"/>
<evidence type="ECO:0000313" key="4">
    <source>
        <dbReference type="Proteomes" id="UP000708208"/>
    </source>
</evidence>
<sequence length="127" mass="13735">MTTKITLILLASWALVFGVEHLGARFITFPGAHGSPVTQKESTQESLQSQVNSFQADPIIGKGQGGHGLPSKAPASRSSHRVKTRQASYDSDYEDVSQPYLGPIDPFPSPLILTPDNIIAVMRNLFS</sequence>
<gene>
    <name evidence="3" type="ORF">AFUS01_LOCUS25770</name>
</gene>
<dbReference type="AlphaFoldDB" id="A0A8J2PAB7"/>
<feature type="signal peptide" evidence="2">
    <location>
        <begin position="1"/>
        <end position="18"/>
    </location>
</feature>
<dbReference type="Proteomes" id="UP000708208">
    <property type="component" value="Unassembled WGS sequence"/>
</dbReference>
<protein>
    <submittedName>
        <fullName evidence="3">Uncharacterized protein</fullName>
    </submittedName>
</protein>
<dbReference type="EMBL" id="CAJVCH010334718">
    <property type="protein sequence ID" value="CAG7815067.1"/>
    <property type="molecule type" value="Genomic_DNA"/>
</dbReference>
<evidence type="ECO:0000256" key="2">
    <source>
        <dbReference type="SAM" id="SignalP"/>
    </source>
</evidence>
<name>A0A8J2PAB7_9HEXA</name>